<evidence type="ECO:0000313" key="2">
    <source>
        <dbReference type="EMBL" id="PLU00981.1"/>
    </source>
</evidence>
<organism evidence="2 3">
    <name type="scientific">Sinorhizobium medicae</name>
    <dbReference type="NCBI Taxonomy" id="110321"/>
    <lineage>
        <taxon>Bacteria</taxon>
        <taxon>Pseudomonadati</taxon>
        <taxon>Pseudomonadota</taxon>
        <taxon>Alphaproteobacteria</taxon>
        <taxon>Hyphomicrobiales</taxon>
        <taxon>Rhizobiaceae</taxon>
        <taxon>Sinorhizobium/Ensifer group</taxon>
        <taxon>Sinorhizobium</taxon>
    </lineage>
</organism>
<gene>
    <name evidence="2" type="ORF">BMJ33_19990</name>
</gene>
<dbReference type="Proteomes" id="UP001190825">
    <property type="component" value="Unassembled WGS sequence"/>
</dbReference>
<sequence>MLQILLLIAITCDGKITYGNIAINNYLWQKPLLMAAVSNGHSHRRHTAQTDSALRGEDVE</sequence>
<name>A0ABX4TKN5_9HYPH</name>
<feature type="region of interest" description="Disordered" evidence="1">
    <location>
        <begin position="41"/>
        <end position="60"/>
    </location>
</feature>
<dbReference type="EMBL" id="NBUC01000100">
    <property type="protein sequence ID" value="PLU00981.1"/>
    <property type="molecule type" value="Genomic_DNA"/>
</dbReference>
<keyword evidence="3" id="KW-1185">Reference proteome</keyword>
<protein>
    <submittedName>
        <fullName evidence="2">Uncharacterized protein</fullName>
    </submittedName>
</protein>
<evidence type="ECO:0000313" key="3">
    <source>
        <dbReference type="Proteomes" id="UP001190825"/>
    </source>
</evidence>
<reference evidence="2 3" key="1">
    <citation type="journal article" date="2018" name="FEMS Microbiol. Ecol.">
        <title>Co-invading symbiotic mutualists of Medicago polymorpha retain high ancestral diversity and contain diverse accessory genomes.</title>
        <authorList>
            <person name="Porter S.S."/>
            <person name="Faber-Hammond J.J."/>
            <person name="Friesen M.L."/>
        </authorList>
    </citation>
    <scope>NUCLEOTIDE SEQUENCE [LARGE SCALE GENOMIC DNA]</scope>
    <source>
        <strain evidence="2 3">Str16</strain>
    </source>
</reference>
<proteinExistence type="predicted"/>
<evidence type="ECO:0000256" key="1">
    <source>
        <dbReference type="SAM" id="MobiDB-lite"/>
    </source>
</evidence>
<comment type="caution">
    <text evidence="2">The sequence shown here is derived from an EMBL/GenBank/DDBJ whole genome shotgun (WGS) entry which is preliminary data.</text>
</comment>
<accession>A0ABX4TKN5</accession>